<comment type="caution">
    <text evidence="9">The sequence shown here is derived from an EMBL/GenBank/DDBJ whole genome shotgun (WGS) entry which is preliminary data.</text>
</comment>
<feature type="transmembrane region" description="Helical" evidence="7">
    <location>
        <begin position="173"/>
        <end position="192"/>
    </location>
</feature>
<accession>A0A7K3M920</accession>
<dbReference type="Pfam" id="PF19300">
    <property type="entry name" value="BPD_transp_1_N"/>
    <property type="match status" value="1"/>
</dbReference>
<sequence length="306" mass="32630">MGRYILKRLLQFVPVMIGTTFLIYTMMWSLPGDPLAGRCGSTPCPQSYIDRMTEAYNLADPLILQYLNYMAGLLSGDFGTTFAGVPIADELWQRFPVTFQLAALAVLVEIVIGVVAGIVAALRPGGLLDNLVLVSTLFVMSIPVFVAGLLAQAIFGVQLGWAPVTSDGSLGSLILPAFVLGSLSLAFVARLMRSSLIENMHSEHVRTAVAKGLSRRRVVLAHGVRNSLIPVVTLAGADFGSLLGGAVVVEMIFNINGVGDLLLRSIRGGEIGTVTAAVTILVLAFLLVNLVIDLLYPLLDPRIRLG</sequence>
<evidence type="ECO:0000313" key="9">
    <source>
        <dbReference type="EMBL" id="NDL59773.1"/>
    </source>
</evidence>
<dbReference type="Proteomes" id="UP000460435">
    <property type="component" value="Unassembled WGS sequence"/>
</dbReference>
<evidence type="ECO:0000256" key="1">
    <source>
        <dbReference type="ARBA" id="ARBA00004651"/>
    </source>
</evidence>
<dbReference type="PANTHER" id="PTHR43163:SF7">
    <property type="entry name" value="DIPEPTIDE-TRANSPORT INTEGRAL MEMBRANE PROTEIN ABC TRANSPORTER DPPB-RELATED"/>
    <property type="match status" value="1"/>
</dbReference>
<feature type="transmembrane region" description="Helical" evidence="7">
    <location>
        <begin position="131"/>
        <end position="161"/>
    </location>
</feature>
<evidence type="ECO:0000256" key="5">
    <source>
        <dbReference type="ARBA" id="ARBA00022989"/>
    </source>
</evidence>
<evidence type="ECO:0000256" key="2">
    <source>
        <dbReference type="ARBA" id="ARBA00022448"/>
    </source>
</evidence>
<proteinExistence type="inferred from homology"/>
<feature type="domain" description="ABC transmembrane type-1" evidence="8">
    <location>
        <begin position="95"/>
        <end position="292"/>
    </location>
</feature>
<dbReference type="InterPro" id="IPR035906">
    <property type="entry name" value="MetI-like_sf"/>
</dbReference>
<gene>
    <name evidence="9" type="ORF">F7O44_22120</name>
</gene>
<protein>
    <submittedName>
        <fullName evidence="9">ABC transporter permease subunit</fullName>
    </submittedName>
</protein>
<feature type="transmembrane region" description="Helical" evidence="7">
    <location>
        <begin position="101"/>
        <end position="122"/>
    </location>
</feature>
<feature type="transmembrane region" description="Helical" evidence="7">
    <location>
        <begin position="12"/>
        <end position="30"/>
    </location>
</feature>
<keyword evidence="10" id="KW-1185">Reference proteome</keyword>
<keyword evidence="2 7" id="KW-0813">Transport</keyword>
<reference evidence="9 10" key="1">
    <citation type="submission" date="2019-11" db="EMBL/GenBank/DDBJ databases">
        <authorList>
            <person name="Li X.-J."/>
            <person name="Feng X.-M."/>
        </authorList>
    </citation>
    <scope>NUCLEOTIDE SEQUENCE [LARGE SCALE GENOMIC DNA]</scope>
    <source>
        <strain evidence="9 10">XMNu-373</strain>
    </source>
</reference>
<evidence type="ECO:0000313" key="10">
    <source>
        <dbReference type="Proteomes" id="UP000460435"/>
    </source>
</evidence>
<evidence type="ECO:0000256" key="6">
    <source>
        <dbReference type="ARBA" id="ARBA00023136"/>
    </source>
</evidence>
<feature type="transmembrane region" description="Helical" evidence="7">
    <location>
        <begin position="227"/>
        <end position="253"/>
    </location>
</feature>
<keyword evidence="5 7" id="KW-1133">Transmembrane helix</keyword>
<comment type="subcellular location">
    <subcellularLocation>
        <location evidence="1 7">Cell membrane</location>
        <topology evidence="1 7">Multi-pass membrane protein</topology>
    </subcellularLocation>
</comment>
<name>A0A7K3M920_9ACTN</name>
<dbReference type="InterPro" id="IPR045621">
    <property type="entry name" value="BPD_transp_1_N"/>
</dbReference>
<dbReference type="RefSeq" id="WP_162452456.1">
    <property type="nucleotide sequence ID" value="NZ_WLZY01000008.1"/>
</dbReference>
<comment type="similarity">
    <text evidence="7">Belongs to the binding-protein-dependent transport system permease family.</text>
</comment>
<dbReference type="GO" id="GO:0005886">
    <property type="term" value="C:plasma membrane"/>
    <property type="evidence" value="ECO:0007669"/>
    <property type="project" value="UniProtKB-SubCell"/>
</dbReference>
<evidence type="ECO:0000259" key="8">
    <source>
        <dbReference type="PROSITE" id="PS50928"/>
    </source>
</evidence>
<keyword evidence="3" id="KW-1003">Cell membrane</keyword>
<keyword evidence="6 7" id="KW-0472">Membrane</keyword>
<evidence type="ECO:0000256" key="4">
    <source>
        <dbReference type="ARBA" id="ARBA00022692"/>
    </source>
</evidence>
<dbReference type="CDD" id="cd06261">
    <property type="entry name" value="TM_PBP2"/>
    <property type="match status" value="1"/>
</dbReference>
<organism evidence="9 10">
    <name type="scientific">Phytoactinopolyspora mesophila</name>
    <dbReference type="NCBI Taxonomy" id="2650750"/>
    <lineage>
        <taxon>Bacteria</taxon>
        <taxon>Bacillati</taxon>
        <taxon>Actinomycetota</taxon>
        <taxon>Actinomycetes</taxon>
        <taxon>Jiangellales</taxon>
        <taxon>Jiangellaceae</taxon>
        <taxon>Phytoactinopolyspora</taxon>
    </lineage>
</organism>
<dbReference type="Gene3D" id="1.10.3720.10">
    <property type="entry name" value="MetI-like"/>
    <property type="match status" value="1"/>
</dbReference>
<feature type="transmembrane region" description="Helical" evidence="7">
    <location>
        <begin position="273"/>
        <end position="296"/>
    </location>
</feature>
<dbReference type="Pfam" id="PF00528">
    <property type="entry name" value="BPD_transp_1"/>
    <property type="match status" value="1"/>
</dbReference>
<dbReference type="InterPro" id="IPR000515">
    <property type="entry name" value="MetI-like"/>
</dbReference>
<dbReference type="GO" id="GO:0055085">
    <property type="term" value="P:transmembrane transport"/>
    <property type="evidence" value="ECO:0007669"/>
    <property type="project" value="InterPro"/>
</dbReference>
<keyword evidence="4 7" id="KW-0812">Transmembrane</keyword>
<dbReference type="AlphaFoldDB" id="A0A7K3M920"/>
<dbReference type="EMBL" id="WLZY01000008">
    <property type="protein sequence ID" value="NDL59773.1"/>
    <property type="molecule type" value="Genomic_DNA"/>
</dbReference>
<dbReference type="PROSITE" id="PS50928">
    <property type="entry name" value="ABC_TM1"/>
    <property type="match status" value="1"/>
</dbReference>
<dbReference type="SUPFAM" id="SSF161098">
    <property type="entry name" value="MetI-like"/>
    <property type="match status" value="1"/>
</dbReference>
<evidence type="ECO:0000256" key="3">
    <source>
        <dbReference type="ARBA" id="ARBA00022475"/>
    </source>
</evidence>
<dbReference type="PANTHER" id="PTHR43163">
    <property type="entry name" value="DIPEPTIDE TRANSPORT SYSTEM PERMEASE PROTEIN DPPB-RELATED"/>
    <property type="match status" value="1"/>
</dbReference>
<evidence type="ECO:0000256" key="7">
    <source>
        <dbReference type="RuleBase" id="RU363032"/>
    </source>
</evidence>